<proteinExistence type="inferred from homology"/>
<dbReference type="SUPFAM" id="SSF51735">
    <property type="entry name" value="NAD(P)-binding Rossmann-fold domains"/>
    <property type="match status" value="1"/>
</dbReference>
<evidence type="ECO:0000256" key="2">
    <source>
        <dbReference type="ARBA" id="ARBA00023002"/>
    </source>
</evidence>
<dbReference type="PRINTS" id="PR00081">
    <property type="entry name" value="GDHRDH"/>
</dbReference>
<dbReference type="EMBL" id="MBFS01002071">
    <property type="protein sequence ID" value="PVV00344.1"/>
    <property type="molecule type" value="Genomic_DNA"/>
</dbReference>
<evidence type="ECO:0000256" key="1">
    <source>
        <dbReference type="ARBA" id="ARBA00006484"/>
    </source>
</evidence>
<gene>
    <name evidence="4" type="ORF">BB560_005279</name>
</gene>
<evidence type="ECO:0000313" key="4">
    <source>
        <dbReference type="EMBL" id="PVV00344.1"/>
    </source>
</evidence>
<evidence type="ECO:0008006" key="6">
    <source>
        <dbReference type="Google" id="ProtNLM"/>
    </source>
</evidence>
<dbReference type="AlphaFoldDB" id="A0A2T9Z6X3"/>
<evidence type="ECO:0000256" key="3">
    <source>
        <dbReference type="RuleBase" id="RU000363"/>
    </source>
</evidence>
<dbReference type="STRING" id="133381.A0A2T9Z6X3"/>
<dbReference type="PANTHER" id="PTHR42901:SF1">
    <property type="entry name" value="ALCOHOL DEHYDROGENASE"/>
    <property type="match status" value="1"/>
</dbReference>
<sequence>MFERLQDQNVFITGASSGIGRCTAMLFAHYGSNIIISARRYDKLRDLAGEIAINYPNLKIHCISMDVTSESSVRKGFQTLPDWAQHIDILVNNAGVHKGVVHVKDLDTQIMDEMIDTNLKSHVWVTQQVIPKMLQRNSGTIVNVGSVNGDHPHPNAGMFSATKSAFSSITKTLRMETCDSDVRIIEIKPGFVETDSNIVMYPGDKASARAFYGNHPTIPPMDVAESIIFAASRNPRCVISEVSVVPNGHAHPLMSGSKDKNSDGLAIIRELTLV</sequence>
<organism evidence="4 5">
    <name type="scientific">Smittium megazygosporum</name>
    <dbReference type="NCBI Taxonomy" id="133381"/>
    <lineage>
        <taxon>Eukaryota</taxon>
        <taxon>Fungi</taxon>
        <taxon>Fungi incertae sedis</taxon>
        <taxon>Zoopagomycota</taxon>
        <taxon>Kickxellomycotina</taxon>
        <taxon>Harpellomycetes</taxon>
        <taxon>Harpellales</taxon>
        <taxon>Legeriomycetaceae</taxon>
        <taxon>Smittium</taxon>
    </lineage>
</organism>
<keyword evidence="5" id="KW-1185">Reference proteome</keyword>
<reference evidence="4 5" key="1">
    <citation type="journal article" date="2018" name="MBio">
        <title>Comparative Genomics Reveals the Core Gene Toolbox for the Fungus-Insect Symbiosis.</title>
        <authorList>
            <person name="Wang Y."/>
            <person name="Stata M."/>
            <person name="Wang W."/>
            <person name="Stajich J.E."/>
            <person name="White M.M."/>
            <person name="Moncalvo J.M."/>
        </authorList>
    </citation>
    <scope>NUCLEOTIDE SEQUENCE [LARGE SCALE GENOMIC DNA]</scope>
    <source>
        <strain evidence="4 5">SC-DP-2</strain>
    </source>
</reference>
<accession>A0A2T9Z6X3</accession>
<dbReference type="InterPro" id="IPR036291">
    <property type="entry name" value="NAD(P)-bd_dom_sf"/>
</dbReference>
<dbReference type="Pfam" id="PF00106">
    <property type="entry name" value="adh_short"/>
    <property type="match status" value="1"/>
</dbReference>
<dbReference type="PRINTS" id="PR00080">
    <property type="entry name" value="SDRFAMILY"/>
</dbReference>
<keyword evidence="2" id="KW-0560">Oxidoreductase</keyword>
<dbReference type="Gene3D" id="3.40.50.720">
    <property type="entry name" value="NAD(P)-binding Rossmann-like Domain"/>
    <property type="match status" value="1"/>
</dbReference>
<comment type="caution">
    <text evidence="4">The sequence shown here is derived from an EMBL/GenBank/DDBJ whole genome shotgun (WGS) entry which is preliminary data.</text>
</comment>
<comment type="similarity">
    <text evidence="1 3">Belongs to the short-chain dehydrogenases/reductases (SDR) family.</text>
</comment>
<protein>
    <recommendedName>
        <fullName evidence="6">Oxidoreductase</fullName>
    </recommendedName>
</protein>
<dbReference type="GO" id="GO:0016616">
    <property type="term" value="F:oxidoreductase activity, acting on the CH-OH group of donors, NAD or NADP as acceptor"/>
    <property type="evidence" value="ECO:0007669"/>
    <property type="project" value="UniProtKB-ARBA"/>
</dbReference>
<name>A0A2T9Z6X3_9FUNG</name>
<dbReference type="FunFam" id="3.40.50.720:FF:000047">
    <property type="entry name" value="NADP-dependent L-serine/L-allo-threonine dehydrogenase"/>
    <property type="match status" value="1"/>
</dbReference>
<evidence type="ECO:0000313" key="5">
    <source>
        <dbReference type="Proteomes" id="UP000245609"/>
    </source>
</evidence>
<dbReference type="Proteomes" id="UP000245609">
    <property type="component" value="Unassembled WGS sequence"/>
</dbReference>
<dbReference type="InterPro" id="IPR002347">
    <property type="entry name" value="SDR_fam"/>
</dbReference>
<dbReference type="OrthoDB" id="1933717at2759"/>
<dbReference type="PANTHER" id="PTHR42901">
    <property type="entry name" value="ALCOHOL DEHYDROGENASE"/>
    <property type="match status" value="1"/>
</dbReference>